<reference evidence="1 2" key="1">
    <citation type="submission" date="2016-11" db="EMBL/GenBank/DDBJ databases">
        <authorList>
            <person name="Varghese N."/>
            <person name="Submissions S."/>
        </authorList>
    </citation>
    <scope>NUCLEOTIDE SEQUENCE [LARGE SCALE GENOMIC DNA]</scope>
    <source>
        <strain evidence="1 2">DSM 20664</strain>
    </source>
</reference>
<dbReference type="InterPro" id="IPR027602">
    <property type="entry name" value="PGA_system"/>
</dbReference>
<dbReference type="RefSeq" id="WP_074199948.1">
    <property type="nucleotide sequence ID" value="NZ_FSQZ01000001.1"/>
</dbReference>
<accession>A0ABY1JF27</accession>
<protein>
    <submittedName>
        <fullName evidence="1">Poly-gamma-glutamate system protein</fullName>
    </submittedName>
</protein>
<organism evidence="1 2">
    <name type="scientific">Acetomicrobium flavidum</name>
    <dbReference type="NCBI Taxonomy" id="49896"/>
    <lineage>
        <taxon>Bacteria</taxon>
        <taxon>Thermotogati</taxon>
        <taxon>Synergistota</taxon>
        <taxon>Synergistia</taxon>
        <taxon>Synergistales</taxon>
        <taxon>Acetomicrobiaceae</taxon>
        <taxon>Acetomicrobium</taxon>
    </lineage>
</organism>
<evidence type="ECO:0000313" key="1">
    <source>
        <dbReference type="EMBL" id="SIN76421.1"/>
    </source>
</evidence>
<sequence length="358" mass="39489">MGYFSAFFHGLFNIFFGSNTPLSKKCNLKLIILATVVGLLIWAWPSGNLTIEEERIWDRVRDAQSYLYNLKVQTEGHVPPEELDPMKCGLIGVEWSPISTTIGSLQSKQISCNPIWAVIFLRWFDELGLKKGDRVAILSSGSFPGFLISSIIAAEAKGLDVFLQISLGASTYGANDPDFPISRILAELRKAGYISSKAAFYTLGGDYEIGGGIPKEGIDLMLKSAQAEGVPVLRAKSLQEITESKMRYLDKFNPSLVIHIGGAHSNIGTDESVLSLPPGILSSRHEKNAGNGIISLMLKRKTPVIHILNVKRLCRITGVPERAIFVKAGPTPFRLPRALLGLMCFAVFLYKYERWTIE</sequence>
<keyword evidence="2" id="KW-1185">Reference proteome</keyword>
<comment type="caution">
    <text evidence="1">The sequence shown here is derived from an EMBL/GenBank/DDBJ whole genome shotgun (WGS) entry which is preliminary data.</text>
</comment>
<evidence type="ECO:0000313" key="2">
    <source>
        <dbReference type="Proteomes" id="UP000185093"/>
    </source>
</evidence>
<dbReference type="EMBL" id="FSQZ01000001">
    <property type="protein sequence ID" value="SIN76421.1"/>
    <property type="molecule type" value="Genomic_DNA"/>
</dbReference>
<name>A0ABY1JF27_9BACT</name>
<gene>
    <name evidence="1" type="ORF">SAMN05444368_1784</name>
</gene>
<dbReference type="NCBIfam" id="TIGR04332">
    <property type="entry name" value="gamma_Glu_sys"/>
    <property type="match status" value="1"/>
</dbReference>
<proteinExistence type="predicted"/>
<dbReference type="Proteomes" id="UP000185093">
    <property type="component" value="Unassembled WGS sequence"/>
</dbReference>